<dbReference type="Pfam" id="PF00067">
    <property type="entry name" value="p450"/>
    <property type="match status" value="1"/>
</dbReference>
<comment type="similarity">
    <text evidence="3">Belongs to the cytochrome P450 family.</text>
</comment>
<evidence type="ECO:0000256" key="2">
    <source>
        <dbReference type="ARBA" id="ARBA00004167"/>
    </source>
</evidence>
<accession>A0A2H5QQ26</accession>
<feature type="transmembrane region" description="Helical" evidence="13">
    <location>
        <begin position="6"/>
        <end position="30"/>
    </location>
</feature>
<dbReference type="SUPFAM" id="SSF48264">
    <property type="entry name" value="Cytochrome P450"/>
    <property type="match status" value="1"/>
</dbReference>
<keyword evidence="15" id="KW-1185">Reference proteome</keyword>
<dbReference type="PRINTS" id="PR00385">
    <property type="entry name" value="P450"/>
</dbReference>
<dbReference type="CDD" id="cd20642">
    <property type="entry name" value="CYP72"/>
    <property type="match status" value="1"/>
</dbReference>
<keyword evidence="5 13" id="KW-0812">Transmembrane</keyword>
<evidence type="ECO:0000256" key="7">
    <source>
        <dbReference type="ARBA" id="ARBA00022989"/>
    </source>
</evidence>
<dbReference type="InterPro" id="IPR050665">
    <property type="entry name" value="Cytochrome_P450_Monooxygen"/>
</dbReference>
<keyword evidence="6 12" id="KW-0479">Metal-binding</keyword>
<keyword evidence="7 13" id="KW-1133">Transmembrane helix</keyword>
<evidence type="ECO:0000256" key="9">
    <source>
        <dbReference type="ARBA" id="ARBA00023004"/>
    </source>
</evidence>
<evidence type="ECO:0000256" key="6">
    <source>
        <dbReference type="ARBA" id="ARBA00022723"/>
    </source>
</evidence>
<feature type="binding site" description="axial binding residue" evidence="12">
    <location>
        <position position="465"/>
    </location>
    <ligand>
        <name>heme</name>
        <dbReference type="ChEBI" id="CHEBI:30413"/>
    </ligand>
    <ligandPart>
        <name>Fe</name>
        <dbReference type="ChEBI" id="CHEBI:18248"/>
    </ligandPart>
</feature>
<dbReference type="EMBL" id="BDQV01000611">
    <property type="protein sequence ID" value="GAY66727.1"/>
    <property type="molecule type" value="Genomic_DNA"/>
</dbReference>
<evidence type="ECO:0000256" key="3">
    <source>
        <dbReference type="ARBA" id="ARBA00010617"/>
    </source>
</evidence>
<comment type="cofactor">
    <cofactor evidence="1 12">
        <name>heme</name>
        <dbReference type="ChEBI" id="CHEBI:30413"/>
    </cofactor>
</comment>
<proteinExistence type="inferred from homology"/>
<name>A0A2H5QQ26_CITUN</name>
<evidence type="ECO:0000256" key="5">
    <source>
        <dbReference type="ARBA" id="ARBA00022692"/>
    </source>
</evidence>
<keyword evidence="4 12" id="KW-0349">Heme</keyword>
<dbReference type="PANTHER" id="PTHR24282">
    <property type="entry name" value="CYTOCHROME P450 FAMILY MEMBER"/>
    <property type="match status" value="1"/>
</dbReference>
<keyword evidence="11 13" id="KW-0472">Membrane</keyword>
<protein>
    <recommendedName>
        <fullName evidence="16">Cytochrome P450</fullName>
    </recommendedName>
</protein>
<evidence type="ECO:0000256" key="1">
    <source>
        <dbReference type="ARBA" id="ARBA00001971"/>
    </source>
</evidence>
<sequence>MELTLKSIAFTIVIVTLVTWAWMVLNWLWLRPKKLEKFLRQQGLKGNSYRLLFGDLKESSIMLKKAKARPLSLDDDAAVRVNPFLPKLFKDYGKNSFMWSGPTPRVNITNPDQLKEIFSKINDFPKINSNPLARILAAGLVTYEGEQWAKHRKIINPAFHQEKLKLMLPAFCQSSSDIITEWEKLMSTEGSCELDVWPYLANLTGDVISRTAFGSNYEEGGRIFQLQSELAELTIQVIRSVYIPGWRFLPTKRNKRMKELDKEISTALMGIIKNREKAMKAGEAANDDLLGILMDTNFRETEEHGNNKNVGMSFNDVMEECKLFYFAGQETTSVLLNWTMVLLSKHQDWQERARQEVLQVFGNNKPDYDGLNHLKIVQMIFNEVLRLYPPAVMLARAVNKETKLGNLILPAGVQISLPVIMVHHDPELWGDDAIEFKPERFSEGISKVTRNQVSYFPFAWGPRICIGLNFALVEAKIALAMILQNFSFELSPSYVHAPTAVLTLHPEFGTHLILRKL</sequence>
<dbReference type="PRINTS" id="PR00463">
    <property type="entry name" value="EP450I"/>
</dbReference>
<dbReference type="FunFam" id="1.10.630.10:FF:000029">
    <property type="entry name" value="Cytochrome P450 734A1"/>
    <property type="match status" value="1"/>
</dbReference>
<comment type="subcellular location">
    <subcellularLocation>
        <location evidence="2">Membrane</location>
        <topology evidence="2">Single-pass membrane protein</topology>
    </subcellularLocation>
</comment>
<dbReference type="InterPro" id="IPR001128">
    <property type="entry name" value="Cyt_P450"/>
</dbReference>
<dbReference type="GO" id="GO:0016705">
    <property type="term" value="F:oxidoreductase activity, acting on paired donors, with incorporation or reduction of molecular oxygen"/>
    <property type="evidence" value="ECO:0007669"/>
    <property type="project" value="InterPro"/>
</dbReference>
<evidence type="ECO:0000256" key="10">
    <source>
        <dbReference type="ARBA" id="ARBA00023033"/>
    </source>
</evidence>
<evidence type="ECO:0008006" key="16">
    <source>
        <dbReference type="Google" id="ProtNLM"/>
    </source>
</evidence>
<dbReference type="AlphaFoldDB" id="A0A2H5QQ26"/>
<reference evidence="14 15" key="1">
    <citation type="journal article" date="2017" name="Front. Genet.">
        <title>Draft sequencing of the heterozygous diploid genome of Satsuma (Citrus unshiu Marc.) using a hybrid assembly approach.</title>
        <authorList>
            <person name="Shimizu T."/>
            <person name="Tanizawa Y."/>
            <person name="Mochizuki T."/>
            <person name="Nagasaki H."/>
            <person name="Yoshioka T."/>
            <person name="Toyoda A."/>
            <person name="Fujiyama A."/>
            <person name="Kaminuma E."/>
            <person name="Nakamura Y."/>
        </authorList>
    </citation>
    <scope>NUCLEOTIDE SEQUENCE [LARGE SCALE GENOMIC DNA]</scope>
    <source>
        <strain evidence="15">cv. Miyagawa wase</strain>
    </source>
</reference>
<keyword evidence="10" id="KW-0503">Monooxygenase</keyword>
<evidence type="ECO:0000256" key="4">
    <source>
        <dbReference type="ARBA" id="ARBA00022617"/>
    </source>
</evidence>
<dbReference type="Proteomes" id="UP000236630">
    <property type="component" value="Unassembled WGS sequence"/>
</dbReference>
<organism evidence="14 15">
    <name type="scientific">Citrus unshiu</name>
    <name type="common">Satsuma mandarin</name>
    <name type="synonym">Citrus nobilis var. unshiu</name>
    <dbReference type="NCBI Taxonomy" id="55188"/>
    <lineage>
        <taxon>Eukaryota</taxon>
        <taxon>Viridiplantae</taxon>
        <taxon>Streptophyta</taxon>
        <taxon>Embryophyta</taxon>
        <taxon>Tracheophyta</taxon>
        <taxon>Spermatophyta</taxon>
        <taxon>Magnoliopsida</taxon>
        <taxon>eudicotyledons</taxon>
        <taxon>Gunneridae</taxon>
        <taxon>Pentapetalae</taxon>
        <taxon>rosids</taxon>
        <taxon>malvids</taxon>
        <taxon>Sapindales</taxon>
        <taxon>Rutaceae</taxon>
        <taxon>Aurantioideae</taxon>
        <taxon>Citrus</taxon>
    </lineage>
</organism>
<dbReference type="InterPro" id="IPR002401">
    <property type="entry name" value="Cyt_P450_E_grp-I"/>
</dbReference>
<dbReference type="Gene3D" id="1.10.630.10">
    <property type="entry name" value="Cytochrome P450"/>
    <property type="match status" value="1"/>
</dbReference>
<evidence type="ECO:0000256" key="8">
    <source>
        <dbReference type="ARBA" id="ARBA00023002"/>
    </source>
</evidence>
<evidence type="ECO:0000313" key="14">
    <source>
        <dbReference type="EMBL" id="GAY66727.1"/>
    </source>
</evidence>
<evidence type="ECO:0000256" key="12">
    <source>
        <dbReference type="PIRSR" id="PIRSR602401-1"/>
    </source>
</evidence>
<keyword evidence="8" id="KW-0560">Oxidoreductase</keyword>
<comment type="caution">
    <text evidence="14">The sequence shown here is derived from an EMBL/GenBank/DDBJ whole genome shotgun (WGS) entry which is preliminary data.</text>
</comment>
<dbReference type="STRING" id="55188.A0A2H5QQ26"/>
<dbReference type="GO" id="GO:0004497">
    <property type="term" value="F:monooxygenase activity"/>
    <property type="evidence" value="ECO:0007669"/>
    <property type="project" value="UniProtKB-KW"/>
</dbReference>
<evidence type="ECO:0000256" key="11">
    <source>
        <dbReference type="ARBA" id="ARBA00023136"/>
    </source>
</evidence>
<gene>
    <name evidence="14" type="ORF">CUMW_251120</name>
</gene>
<evidence type="ECO:0000256" key="13">
    <source>
        <dbReference type="SAM" id="Phobius"/>
    </source>
</evidence>
<dbReference type="GO" id="GO:0020037">
    <property type="term" value="F:heme binding"/>
    <property type="evidence" value="ECO:0007669"/>
    <property type="project" value="InterPro"/>
</dbReference>
<dbReference type="GO" id="GO:0005506">
    <property type="term" value="F:iron ion binding"/>
    <property type="evidence" value="ECO:0007669"/>
    <property type="project" value="InterPro"/>
</dbReference>
<dbReference type="PANTHER" id="PTHR24282:SF255">
    <property type="entry name" value="CYTOCHROME P450 72A11-RELATED"/>
    <property type="match status" value="1"/>
</dbReference>
<keyword evidence="9 12" id="KW-0408">Iron</keyword>
<dbReference type="GO" id="GO:0016020">
    <property type="term" value="C:membrane"/>
    <property type="evidence" value="ECO:0007669"/>
    <property type="project" value="UniProtKB-SubCell"/>
</dbReference>
<evidence type="ECO:0000313" key="15">
    <source>
        <dbReference type="Proteomes" id="UP000236630"/>
    </source>
</evidence>
<dbReference type="InterPro" id="IPR036396">
    <property type="entry name" value="Cyt_P450_sf"/>
</dbReference>